<proteinExistence type="predicted"/>
<comment type="caution">
    <text evidence="1">The sequence shown here is derived from an EMBL/GenBank/DDBJ whole genome shotgun (WGS) entry which is preliminary data.</text>
</comment>
<dbReference type="EMBL" id="CM042889">
    <property type="protein sequence ID" value="KAI4320367.1"/>
    <property type="molecule type" value="Genomic_DNA"/>
</dbReference>
<sequence length="426" mass="47592">MNPVVKPDVTLSLGLPQVALAVGGDGRGDEDGPEDRGEAMIKLLMLCAMDVSSGNLHRADAYLRQITGLASVSGDPAQRLAAWFAKALAVRLLKRWPGLHKAINHYAWSSELGSSSVPVQPIFTPCFPFLGLAYRIIVNNLLRVISMETVVHFVDLGSGDPKLWVPLIRGLAQSGDRPPHVRLTCVCNRKGILEKLGVMLVKEADISDTPFQFRPLRINLGELTADMLDVRSGESLVVVSMLGLHTLLAEDDRIDAKFSGLCKKDSEVKDCRRLSDFLRIIRSFSPKVFFLVEQEANHNTARLIDRFQEGLYYYSKVFDSISTAFISSHPVPTEEREGLEEMLGQEIEDIISCEGLERKERHERFEKWGVRLTRAGFKISRLFANSIEDAKVETLGRDGYTVVSERLCARICWDGRPIYAVSTWTC</sequence>
<protein>
    <submittedName>
        <fullName evidence="1">Uncharacterized protein</fullName>
    </submittedName>
</protein>
<name>A0ACB9M832_9MYRT</name>
<evidence type="ECO:0000313" key="1">
    <source>
        <dbReference type="EMBL" id="KAI4320367.1"/>
    </source>
</evidence>
<evidence type="ECO:0000313" key="2">
    <source>
        <dbReference type="Proteomes" id="UP001057402"/>
    </source>
</evidence>
<reference evidence="2" key="1">
    <citation type="journal article" date="2023" name="Front. Plant Sci.">
        <title>Chromosomal-level genome assembly of Melastoma candidum provides insights into trichome evolution.</title>
        <authorList>
            <person name="Zhong Y."/>
            <person name="Wu W."/>
            <person name="Sun C."/>
            <person name="Zou P."/>
            <person name="Liu Y."/>
            <person name="Dai S."/>
            <person name="Zhou R."/>
        </authorList>
    </citation>
    <scope>NUCLEOTIDE SEQUENCE [LARGE SCALE GENOMIC DNA]</scope>
</reference>
<dbReference type="Proteomes" id="UP001057402">
    <property type="component" value="Chromosome 10"/>
</dbReference>
<gene>
    <name evidence="1" type="ORF">MLD38_033858</name>
</gene>
<accession>A0ACB9M832</accession>
<organism evidence="1 2">
    <name type="scientific">Melastoma candidum</name>
    <dbReference type="NCBI Taxonomy" id="119954"/>
    <lineage>
        <taxon>Eukaryota</taxon>
        <taxon>Viridiplantae</taxon>
        <taxon>Streptophyta</taxon>
        <taxon>Embryophyta</taxon>
        <taxon>Tracheophyta</taxon>
        <taxon>Spermatophyta</taxon>
        <taxon>Magnoliopsida</taxon>
        <taxon>eudicotyledons</taxon>
        <taxon>Gunneridae</taxon>
        <taxon>Pentapetalae</taxon>
        <taxon>rosids</taxon>
        <taxon>malvids</taxon>
        <taxon>Myrtales</taxon>
        <taxon>Melastomataceae</taxon>
        <taxon>Melastomatoideae</taxon>
        <taxon>Melastomateae</taxon>
        <taxon>Melastoma</taxon>
    </lineage>
</organism>
<keyword evidence="2" id="KW-1185">Reference proteome</keyword>